<dbReference type="AlphaFoldDB" id="A0AAW1BDN1"/>
<proteinExistence type="predicted"/>
<protein>
    <submittedName>
        <fullName evidence="1">PEG10: Retrotransposon-derived protein PEG10</fullName>
    </submittedName>
</protein>
<evidence type="ECO:0000313" key="1">
    <source>
        <dbReference type="EMBL" id="KAK9399861.1"/>
    </source>
</evidence>
<accession>A0AAW1BDN1</accession>
<dbReference type="Proteomes" id="UP001474421">
    <property type="component" value="Unassembled WGS sequence"/>
</dbReference>
<reference evidence="1 2" key="1">
    <citation type="journal article" date="2024" name="Proc. Natl. Acad. Sci. U.S.A.">
        <title>The genetic regulatory architecture and epigenomic basis for age-related changes in rattlesnake venom.</title>
        <authorList>
            <person name="Hogan M.P."/>
            <person name="Holding M.L."/>
            <person name="Nystrom G.S."/>
            <person name="Colston T.J."/>
            <person name="Bartlett D.A."/>
            <person name="Mason A.J."/>
            <person name="Ellsworth S.A."/>
            <person name="Rautsaw R.M."/>
            <person name="Lawrence K.C."/>
            <person name="Strickland J.L."/>
            <person name="He B."/>
            <person name="Fraser P."/>
            <person name="Margres M.J."/>
            <person name="Gilbert D.M."/>
            <person name="Gibbs H.L."/>
            <person name="Parkinson C.L."/>
            <person name="Rokyta D.R."/>
        </authorList>
    </citation>
    <scope>NUCLEOTIDE SEQUENCE [LARGE SCALE GENOMIC DNA]</scope>
    <source>
        <strain evidence="1">DRR0105</strain>
    </source>
</reference>
<dbReference type="EMBL" id="JAOTOJ010000006">
    <property type="protein sequence ID" value="KAK9399861.1"/>
    <property type="molecule type" value="Genomic_DNA"/>
</dbReference>
<keyword evidence="2" id="KW-1185">Reference proteome</keyword>
<gene>
    <name evidence="1" type="ORF">NXF25_012880</name>
</gene>
<name>A0AAW1BDN1_CROAD</name>
<organism evidence="1 2">
    <name type="scientific">Crotalus adamanteus</name>
    <name type="common">Eastern diamondback rattlesnake</name>
    <dbReference type="NCBI Taxonomy" id="8729"/>
    <lineage>
        <taxon>Eukaryota</taxon>
        <taxon>Metazoa</taxon>
        <taxon>Chordata</taxon>
        <taxon>Craniata</taxon>
        <taxon>Vertebrata</taxon>
        <taxon>Euteleostomi</taxon>
        <taxon>Lepidosauria</taxon>
        <taxon>Squamata</taxon>
        <taxon>Bifurcata</taxon>
        <taxon>Unidentata</taxon>
        <taxon>Episquamata</taxon>
        <taxon>Toxicofera</taxon>
        <taxon>Serpentes</taxon>
        <taxon>Colubroidea</taxon>
        <taxon>Viperidae</taxon>
        <taxon>Crotalinae</taxon>
        <taxon>Crotalus</taxon>
    </lineage>
</organism>
<evidence type="ECO:0000313" key="2">
    <source>
        <dbReference type="Proteomes" id="UP001474421"/>
    </source>
</evidence>
<sequence>MDNYQNFMDNFRWSFGDPVKEMSVAHWIQLLKKDNRRDRLHIVEFKLTIADLDRNEAALIAQLRQGLNAQISPELIRQGVSQNLGKIYHLCVIIHSHVEEIQSQFEQQIQQNSKTNNFSALMLMGTELREAETQQGEQQLLKKDTDEKT</sequence>
<comment type="caution">
    <text evidence="1">The sequence shown here is derived from an EMBL/GenBank/DDBJ whole genome shotgun (WGS) entry which is preliminary data.</text>
</comment>